<feature type="transmembrane region" description="Helical" evidence="1">
    <location>
        <begin position="144"/>
        <end position="162"/>
    </location>
</feature>
<keyword evidence="1" id="KW-0812">Transmembrane</keyword>
<organism evidence="2 3">
    <name type="scientific">Hymenobacter volaticus</name>
    <dbReference type="NCBI Taxonomy" id="2932254"/>
    <lineage>
        <taxon>Bacteria</taxon>
        <taxon>Pseudomonadati</taxon>
        <taxon>Bacteroidota</taxon>
        <taxon>Cytophagia</taxon>
        <taxon>Cytophagales</taxon>
        <taxon>Hymenobacteraceae</taxon>
        <taxon>Hymenobacter</taxon>
    </lineage>
</organism>
<dbReference type="RefSeq" id="WP_245118448.1">
    <property type="nucleotide sequence ID" value="NZ_CP095061.1"/>
</dbReference>
<dbReference type="Proteomes" id="UP000830401">
    <property type="component" value="Chromosome"/>
</dbReference>
<feature type="transmembrane region" description="Helical" evidence="1">
    <location>
        <begin position="115"/>
        <end position="132"/>
    </location>
</feature>
<gene>
    <name evidence="2" type="ORF">MUN86_13410</name>
</gene>
<feature type="transmembrane region" description="Helical" evidence="1">
    <location>
        <begin position="9"/>
        <end position="28"/>
    </location>
</feature>
<feature type="transmembrane region" description="Helical" evidence="1">
    <location>
        <begin position="83"/>
        <end position="103"/>
    </location>
</feature>
<evidence type="ECO:0000313" key="3">
    <source>
        <dbReference type="Proteomes" id="UP000830401"/>
    </source>
</evidence>
<proteinExistence type="predicted"/>
<dbReference type="InterPro" id="IPR049713">
    <property type="entry name" value="Pr6Pr-like"/>
</dbReference>
<name>A0ABY4G1B7_9BACT</name>
<feature type="transmembrane region" description="Helical" evidence="1">
    <location>
        <begin position="182"/>
        <end position="203"/>
    </location>
</feature>
<evidence type="ECO:0000256" key="1">
    <source>
        <dbReference type="SAM" id="Phobius"/>
    </source>
</evidence>
<keyword evidence="3" id="KW-1185">Reference proteome</keyword>
<feature type="transmembrane region" description="Helical" evidence="1">
    <location>
        <begin position="40"/>
        <end position="62"/>
    </location>
</feature>
<keyword evidence="1" id="KW-0472">Membrane</keyword>
<dbReference type="NCBIfam" id="NF038065">
    <property type="entry name" value="Pr6Pr"/>
    <property type="match status" value="1"/>
</dbReference>
<keyword evidence="1" id="KW-1133">Transmembrane helix</keyword>
<reference evidence="2" key="1">
    <citation type="submission" date="2022-04" db="EMBL/GenBank/DDBJ databases">
        <title>Hymenobacter sp. isolated from the air.</title>
        <authorList>
            <person name="Won M."/>
            <person name="Lee C.-M."/>
            <person name="Woen H.-Y."/>
            <person name="Kwon S.-W."/>
        </authorList>
    </citation>
    <scope>NUCLEOTIDE SEQUENCE</scope>
    <source>
        <strain evidence="2">5420S-77</strain>
    </source>
</reference>
<protein>
    <submittedName>
        <fullName evidence="2">Pr6Pr family membrane protein</fullName>
    </submittedName>
</protein>
<evidence type="ECO:0000313" key="2">
    <source>
        <dbReference type="EMBL" id="UOQ64580.1"/>
    </source>
</evidence>
<dbReference type="EMBL" id="CP095061">
    <property type="protein sequence ID" value="UOQ64580.1"/>
    <property type="molecule type" value="Genomic_DNA"/>
</dbReference>
<sequence>MAEKSYKTTFAAVGAVLGITGIALQFYLTYTNRQLPAVEMVIRFFSYFTILTNALVVLYLLAASTGSSTGLTRFASRPEVGTAVTVYILVVGVVYQTVLRGLVPLDEWGRVADNIIHGLVPLYMLCYWLWFVSTKPVRLQTLPYWLIYPAAYLAYTLLHGSMANFYPYPFVNVGALGYRQVLVNSLLVLLVILLFSVLLGAVAKWRHRNQTLPA</sequence>
<accession>A0ABY4G1B7</accession>